<dbReference type="Proteomes" id="UP000217895">
    <property type="component" value="Plasmid Plasmid2 dna"/>
</dbReference>
<proteinExistence type="predicted"/>
<geneLocation type="plasmid" evidence="2">
    <name>plasmid2</name>
</geneLocation>
<dbReference type="InterPro" id="IPR011335">
    <property type="entry name" value="Restrct_endonuc-II-like"/>
</dbReference>
<name>A0A1Z4JSA9_LEPBY</name>
<sequence>MIKSKMVETRFFPSLKGAIAMTATLSKLFTFEEWLAYEDGTDALYELDRGVLVEMGQARGRHGDIMEFLNDQFKAEIAKTNLPWISKMGGQVAVRVPQVGRRDTSRVPDVVVMGTEQWVEMAEREAVIELDEPPPPLVVEVVSTGTEITDHRKKRAEYNILGIGCYILVDWVKVNQNKKPMEQRVTVLTLRDGLYDEAVYRGDEIVNIPTFPNLKLTANQIIQAKL</sequence>
<evidence type="ECO:0000259" key="1">
    <source>
        <dbReference type="Pfam" id="PF05685"/>
    </source>
</evidence>
<keyword evidence="2" id="KW-0614">Plasmid</keyword>
<protein>
    <recommendedName>
        <fullName evidence="1">Putative restriction endonuclease domain-containing protein</fullName>
    </recommendedName>
</protein>
<dbReference type="EMBL" id="AP018205">
    <property type="protein sequence ID" value="BAY59576.1"/>
    <property type="molecule type" value="Genomic_DNA"/>
</dbReference>
<dbReference type="AlphaFoldDB" id="A0A1Z4JSA9"/>
<keyword evidence="3" id="KW-1185">Reference proteome</keyword>
<dbReference type="InterPro" id="IPR008538">
    <property type="entry name" value="Uma2"/>
</dbReference>
<dbReference type="CDD" id="cd06260">
    <property type="entry name" value="DUF820-like"/>
    <property type="match status" value="1"/>
</dbReference>
<evidence type="ECO:0000313" key="2">
    <source>
        <dbReference type="EMBL" id="BAY59576.1"/>
    </source>
</evidence>
<dbReference type="PANTHER" id="PTHR34107:SF2">
    <property type="entry name" value="SLL0888 PROTEIN"/>
    <property type="match status" value="1"/>
</dbReference>
<dbReference type="Gene3D" id="3.90.1570.10">
    <property type="entry name" value="tt1808, chain A"/>
    <property type="match status" value="1"/>
</dbReference>
<dbReference type="PANTHER" id="PTHR34107">
    <property type="entry name" value="SLL0198 PROTEIN-RELATED"/>
    <property type="match status" value="1"/>
</dbReference>
<evidence type="ECO:0000313" key="3">
    <source>
        <dbReference type="Proteomes" id="UP000217895"/>
    </source>
</evidence>
<dbReference type="SUPFAM" id="SSF52980">
    <property type="entry name" value="Restriction endonuclease-like"/>
    <property type="match status" value="1"/>
</dbReference>
<dbReference type="InterPro" id="IPR012296">
    <property type="entry name" value="Nuclease_put_TT1808"/>
</dbReference>
<gene>
    <name evidence="2" type="ORF">NIES2135_64530</name>
</gene>
<feature type="domain" description="Putative restriction endonuclease" evidence="1">
    <location>
        <begin position="31"/>
        <end position="218"/>
    </location>
</feature>
<reference evidence="2 3" key="1">
    <citation type="submission" date="2017-06" db="EMBL/GenBank/DDBJ databases">
        <title>Genome sequencing of cyanobaciteial culture collection at National Institute for Environmental Studies (NIES).</title>
        <authorList>
            <person name="Hirose Y."/>
            <person name="Shimura Y."/>
            <person name="Fujisawa T."/>
            <person name="Nakamura Y."/>
            <person name="Kawachi M."/>
        </authorList>
    </citation>
    <scope>NUCLEOTIDE SEQUENCE [LARGE SCALE GENOMIC DNA]</scope>
    <source>
        <strain evidence="2 3">NIES-2135</strain>
        <plasmid evidence="3">Plasmid Plasmid2 dna</plasmid>
    </source>
</reference>
<organism evidence="2 3">
    <name type="scientific">Leptolyngbya boryana NIES-2135</name>
    <dbReference type="NCBI Taxonomy" id="1973484"/>
    <lineage>
        <taxon>Bacteria</taxon>
        <taxon>Bacillati</taxon>
        <taxon>Cyanobacteriota</taxon>
        <taxon>Cyanophyceae</taxon>
        <taxon>Leptolyngbyales</taxon>
        <taxon>Leptolyngbyaceae</taxon>
        <taxon>Leptolyngbya group</taxon>
        <taxon>Leptolyngbya</taxon>
    </lineage>
</organism>
<dbReference type="Pfam" id="PF05685">
    <property type="entry name" value="Uma2"/>
    <property type="match status" value="1"/>
</dbReference>
<accession>A0A1Z4JSA9</accession>